<sequence>MRDHHVVLTETDKAILNSYSAMLEGLSMYLGEGYEMVLHSLEDYSNSAVKVIHGLHTGRKEGAPITDLALDLLEEIQKKEADGKETRKGITYFTQNKKGEPLKSVTIPIRGEQNRIIGLLCINFSMNLPFSEYLKNFVGQGIGTKPQEAYENRKENFSANSVELLEDMAEEIRQEVMEDKGISTANRNKEIISRLYKKGVYNMKDAVSRTAEILGISKNTVYLHLRNLEE</sequence>
<gene>
    <name evidence="3" type="ORF">KGMB01110_20250</name>
</gene>
<evidence type="ECO:0000259" key="1">
    <source>
        <dbReference type="Pfam" id="PF08348"/>
    </source>
</evidence>
<proteinExistence type="predicted"/>
<dbReference type="EMBL" id="BHGK01000001">
    <property type="protein sequence ID" value="GCA67589.1"/>
    <property type="molecule type" value="Genomic_DNA"/>
</dbReference>
<reference evidence="4" key="1">
    <citation type="submission" date="2018-09" db="EMBL/GenBank/DDBJ databases">
        <title>Draft Genome Sequence of Mediterraneibacter sp. KCTC 15684.</title>
        <authorList>
            <person name="Kim J.S."/>
            <person name="Han K.I."/>
            <person name="Suh M.K."/>
            <person name="Lee K.C."/>
            <person name="Eom M.K."/>
            <person name="Lee J.H."/>
            <person name="Park S.H."/>
            <person name="Kang S.W."/>
            <person name="Park J.E."/>
            <person name="Oh B.S."/>
            <person name="Yu S.Y."/>
            <person name="Choi S.H."/>
            <person name="Lee D.H."/>
            <person name="Yoon H."/>
            <person name="Kim B."/>
            <person name="Yang S.J."/>
            <person name="Lee J.S."/>
        </authorList>
    </citation>
    <scope>NUCLEOTIDE SEQUENCE [LARGE SCALE GENOMIC DNA]</scope>
    <source>
        <strain evidence="4">KCTC 15684</strain>
    </source>
</reference>
<name>A0A391PCN6_9FIRM</name>
<dbReference type="Pfam" id="PF13309">
    <property type="entry name" value="HTH_22"/>
    <property type="match status" value="1"/>
</dbReference>
<evidence type="ECO:0000313" key="4">
    <source>
        <dbReference type="Proteomes" id="UP000265643"/>
    </source>
</evidence>
<dbReference type="InterPro" id="IPR039445">
    <property type="entry name" value="DauR-like_HTH"/>
</dbReference>
<dbReference type="PANTHER" id="PTHR35568:SF1">
    <property type="entry name" value="TRANSCRIPTIONAL REGULATOR DAUR"/>
    <property type="match status" value="1"/>
</dbReference>
<comment type="caution">
    <text evidence="3">The sequence shown here is derived from an EMBL/GenBank/DDBJ whole genome shotgun (WGS) entry which is preliminary data.</text>
</comment>
<evidence type="ECO:0000259" key="2">
    <source>
        <dbReference type="Pfam" id="PF13309"/>
    </source>
</evidence>
<feature type="domain" description="Transcriptional regulator DauR-like HTH" evidence="2">
    <location>
        <begin position="170"/>
        <end position="226"/>
    </location>
</feature>
<accession>A0A391PCN6</accession>
<protein>
    <submittedName>
        <fullName evidence="3">Uncharacterized protein</fullName>
    </submittedName>
</protein>
<evidence type="ECO:0000313" key="3">
    <source>
        <dbReference type="EMBL" id="GCA67589.1"/>
    </source>
</evidence>
<dbReference type="InterPro" id="IPR013559">
    <property type="entry name" value="YheO"/>
</dbReference>
<organism evidence="3 4">
    <name type="scientific">Mediterraneibacter butyricigenes</name>
    <dbReference type="NCBI Taxonomy" id="2316025"/>
    <lineage>
        <taxon>Bacteria</taxon>
        <taxon>Bacillati</taxon>
        <taxon>Bacillota</taxon>
        <taxon>Clostridia</taxon>
        <taxon>Lachnospirales</taxon>
        <taxon>Lachnospiraceae</taxon>
        <taxon>Mediterraneibacter</taxon>
    </lineage>
</organism>
<keyword evidence="4" id="KW-1185">Reference proteome</keyword>
<dbReference type="AlphaFoldDB" id="A0A391PCN6"/>
<dbReference type="Proteomes" id="UP000265643">
    <property type="component" value="Unassembled WGS sequence"/>
</dbReference>
<dbReference type="RefSeq" id="WP_117603674.1">
    <property type="nucleotide sequence ID" value="NZ_BHGK01000001.1"/>
</dbReference>
<dbReference type="PANTHER" id="PTHR35568">
    <property type="entry name" value="TRANSCRIPTIONAL REGULATOR DAUR"/>
    <property type="match status" value="1"/>
</dbReference>
<feature type="domain" description="YheO-like" evidence="1">
    <location>
        <begin position="16"/>
        <end position="128"/>
    </location>
</feature>
<dbReference type="Pfam" id="PF08348">
    <property type="entry name" value="PAS_6"/>
    <property type="match status" value="1"/>
</dbReference>
<dbReference type="InterPro" id="IPR039446">
    <property type="entry name" value="DauR-like"/>
</dbReference>